<organism evidence="1">
    <name type="scientific">bioreactor metagenome</name>
    <dbReference type="NCBI Taxonomy" id="1076179"/>
    <lineage>
        <taxon>unclassified sequences</taxon>
        <taxon>metagenomes</taxon>
        <taxon>ecological metagenomes</taxon>
    </lineage>
</organism>
<name>A0A644XFB1_9ZZZZ</name>
<reference evidence="1" key="1">
    <citation type="submission" date="2019-08" db="EMBL/GenBank/DDBJ databases">
        <authorList>
            <person name="Kucharzyk K."/>
            <person name="Murdoch R.W."/>
            <person name="Higgins S."/>
            <person name="Loffler F."/>
        </authorList>
    </citation>
    <scope>NUCLEOTIDE SEQUENCE</scope>
</reference>
<comment type="caution">
    <text evidence="1">The sequence shown here is derived from an EMBL/GenBank/DDBJ whole genome shotgun (WGS) entry which is preliminary data.</text>
</comment>
<dbReference type="EMBL" id="VSSQ01002281">
    <property type="protein sequence ID" value="MPM14451.1"/>
    <property type="molecule type" value="Genomic_DNA"/>
</dbReference>
<dbReference type="AlphaFoldDB" id="A0A644XFB1"/>
<proteinExistence type="predicted"/>
<evidence type="ECO:0000313" key="1">
    <source>
        <dbReference type="EMBL" id="MPM14451.1"/>
    </source>
</evidence>
<protein>
    <submittedName>
        <fullName evidence="1">Uncharacterized protein</fullName>
    </submittedName>
</protein>
<gene>
    <name evidence="1" type="ORF">SDC9_60813</name>
</gene>
<sequence length="1002" mass="114698">MFDFIKNDRGDEIKGFQWFIDNCSPFDDNPLLTIDMLWDFFYEKGKEYLSHDIRSILNCYTRAVTKSLDTDEARVLKTILLLQSISQKVGDTVELFIPNEKNVNNAFEGSDMENDEPSRLADKLVREEILYKKAMGGGKFQYSALVNVGDNAAIDKFKDEIRKKSTSTLVAEGDVASAISLGGALKLRYAMRCASSNDFKTTINAMRNQEETIGNKIMAVATFAKDDYESAIISKSIQDALKDGSYHIVIIDASTTPLGYDLLEQYVDAMANAMYQRGKDNMQANQYETNAKEVLKKWKNKITNGEFIIYTVDDPHGVRVTTIEQMYTELTAINKKHFRCGLETGNAVTDTMWLSNSLASGVECGANQATSGQFKSGNPQTKLENYIGNDAWQKEDYWISKPFLLISNIKKCVEDTIATSFKSEGRISISHIYDVLKAEPYGFMPCNLTAFILGFVLKEYTLGSYSWSDGLTNDVMSVAKLKEMISEIIKHQMNPIPRYKEKYIVTLTTEEKSFNDASSKAFGISINLCTSIEQTRERIRQKMKELSFPIWCLKYILNKVPLKTEPERVAELIDCFSGIANNNNFGTVKTDSDIALSIGKICMENTYIVDDLKSIISKEKCIDGMDAYLHTYENGTLIALAAEIGDGGQYLNYLKRKFDADAATWVWNINTAEQKISEVILDYQIIKESNKILPQNITFENTIREWCDRCNYIRISYLYAKNNWNELSELMEIIYNMKRSGVLLDSQRQKFLTVITMHGLAFNTFYNNQTEMFKNVCGYFLDQYQFSNEEVAEVFKMLPAGQFARDKAEFQKTVQDTIEKYIAESLNKQLKDMWKTRTGTESPREWSQRYKMPILCIVPDKDIHAAKEAFDTINKKQPDNNSIEKAISFLNQADYIKQLDIKKVRDNAFCTRIIKSYDVMLDDIEEVKNYLDKVITASPYDWFGLPEVDKKLQQMAEVKYTQRGCDKALEKIDRMDVADVKRYLKDLIRDNMIVGMEIIKDS</sequence>
<accession>A0A644XFB1</accession>